<keyword evidence="3" id="KW-1185">Reference proteome</keyword>
<gene>
    <name evidence="2" type="primary">Contig10392.g11081</name>
    <name evidence="2" type="ORF">STYLEM_16085</name>
</gene>
<dbReference type="InParanoid" id="A0A078AXT2"/>
<evidence type="ECO:0000313" key="2">
    <source>
        <dbReference type="EMBL" id="CDW86984.1"/>
    </source>
</evidence>
<dbReference type="Proteomes" id="UP000039865">
    <property type="component" value="Unassembled WGS sequence"/>
</dbReference>
<dbReference type="AlphaFoldDB" id="A0A078AXT2"/>
<dbReference type="Gene3D" id="3.40.50.720">
    <property type="entry name" value="NAD(P)-binding Rossmann-like Domain"/>
    <property type="match status" value="1"/>
</dbReference>
<name>A0A078AXT2_STYLE</name>
<evidence type="ECO:0000256" key="1">
    <source>
        <dbReference type="SAM" id="MobiDB-lite"/>
    </source>
</evidence>
<accession>A0A078AXT2</accession>
<feature type="compositionally biased region" description="Acidic residues" evidence="1">
    <location>
        <begin position="205"/>
        <end position="214"/>
    </location>
</feature>
<dbReference type="InterPro" id="IPR036291">
    <property type="entry name" value="NAD(P)-bd_dom_sf"/>
</dbReference>
<organism evidence="2 3">
    <name type="scientific">Stylonychia lemnae</name>
    <name type="common">Ciliate</name>
    <dbReference type="NCBI Taxonomy" id="5949"/>
    <lineage>
        <taxon>Eukaryota</taxon>
        <taxon>Sar</taxon>
        <taxon>Alveolata</taxon>
        <taxon>Ciliophora</taxon>
        <taxon>Intramacronucleata</taxon>
        <taxon>Spirotrichea</taxon>
        <taxon>Stichotrichia</taxon>
        <taxon>Sporadotrichida</taxon>
        <taxon>Oxytrichidae</taxon>
        <taxon>Stylonychinae</taxon>
        <taxon>Stylonychia</taxon>
    </lineage>
</organism>
<evidence type="ECO:0000313" key="3">
    <source>
        <dbReference type="Proteomes" id="UP000039865"/>
    </source>
</evidence>
<proteinExistence type="predicted"/>
<protein>
    <submittedName>
        <fullName evidence="2">Uncharacterized protein</fullName>
    </submittedName>
</protein>
<dbReference type="EMBL" id="CCKQ01015184">
    <property type="protein sequence ID" value="CDW86984.1"/>
    <property type="molecule type" value="Genomic_DNA"/>
</dbReference>
<feature type="region of interest" description="Disordered" evidence="1">
    <location>
        <begin position="199"/>
        <end position="218"/>
    </location>
</feature>
<dbReference type="SUPFAM" id="SSF51735">
    <property type="entry name" value="NAD(P)-binding Rossmann-fold domains"/>
    <property type="match status" value="1"/>
</dbReference>
<reference evidence="2 3" key="1">
    <citation type="submission" date="2014-06" db="EMBL/GenBank/DDBJ databases">
        <authorList>
            <person name="Swart Estienne"/>
        </authorList>
    </citation>
    <scope>NUCLEOTIDE SEQUENCE [LARGE SCALE GENOMIC DNA]</scope>
    <source>
        <strain evidence="2 3">130c</strain>
    </source>
</reference>
<dbReference type="OrthoDB" id="320982at2759"/>
<sequence length="344" mass="39440">MSQDTSNFLFGLIQIKYPAINALIIDKQLPLLGRVNFSVSKLYFQFLFYLGLASSSYFLFKGTQTLGKWFIDYVRSCYNSKKFLASKIEKQNSEYERYYAVIYGAGNRAGNAFAHYLATKGFNLILIERDLMPLNDVEISIKQMLKKNTPQIIKIVLNKFDQDALSKNLDGTKDLPIKLFINCKNAKRKCTSEGHSNKLIPDLNDGNESDDVDEIKDPQNTTTDVITREEVYFTGKENIEGLSCLLNIYLGQMIQLSQNPAILNINNDQDFDEHNIKKGQLFYQASVRFQDTFTTLLQRQMKGAIKTINVKANFKKLKEDQAQQYQMCEKAFCYLGIKDTISIK</sequence>